<dbReference type="PROSITE" id="PS00216">
    <property type="entry name" value="SUGAR_TRANSPORT_1"/>
    <property type="match status" value="1"/>
</dbReference>
<dbReference type="InterPro" id="IPR020846">
    <property type="entry name" value="MFS_dom"/>
</dbReference>
<evidence type="ECO:0000256" key="8">
    <source>
        <dbReference type="RuleBase" id="RU003346"/>
    </source>
</evidence>
<feature type="transmembrane region" description="Helical" evidence="9">
    <location>
        <begin position="332"/>
        <end position="349"/>
    </location>
</feature>
<dbReference type="Pfam" id="PF00083">
    <property type="entry name" value="Sugar_tr"/>
    <property type="match status" value="1"/>
</dbReference>
<feature type="transmembrane region" description="Helical" evidence="9">
    <location>
        <begin position="30"/>
        <end position="49"/>
    </location>
</feature>
<gene>
    <name evidence="11" type="primary">NCAS0J00170</name>
    <name evidence="11" type="ordered locus">NCAS_0J00170</name>
</gene>
<keyword evidence="12" id="KW-1185">Reference proteome</keyword>
<name>G0VKG3_NAUCA</name>
<comment type="subcellular location">
    <subcellularLocation>
        <location evidence="1">Membrane</location>
        <topology evidence="1">Multi-pass membrane protein</topology>
    </subcellularLocation>
</comment>
<dbReference type="PANTHER" id="PTHR48022">
    <property type="entry name" value="PLASTIDIC GLUCOSE TRANSPORTER 4"/>
    <property type="match status" value="1"/>
</dbReference>
<keyword evidence="4" id="KW-0762">Sugar transport</keyword>
<feature type="transmembrane region" description="Helical" evidence="9">
    <location>
        <begin position="81"/>
        <end position="101"/>
    </location>
</feature>
<keyword evidence="5 9" id="KW-0812">Transmembrane</keyword>
<keyword evidence="7 9" id="KW-0472">Membrane</keyword>
<evidence type="ECO:0000256" key="6">
    <source>
        <dbReference type="ARBA" id="ARBA00022989"/>
    </source>
</evidence>
<dbReference type="PROSITE" id="PS00217">
    <property type="entry name" value="SUGAR_TRANSPORT_2"/>
    <property type="match status" value="1"/>
</dbReference>
<keyword evidence="6 9" id="KW-1133">Transmembrane helix</keyword>
<feature type="transmembrane region" description="Helical" evidence="9">
    <location>
        <begin position="172"/>
        <end position="193"/>
    </location>
</feature>
<dbReference type="NCBIfam" id="TIGR00879">
    <property type="entry name" value="SP"/>
    <property type="match status" value="1"/>
</dbReference>
<evidence type="ECO:0000256" key="4">
    <source>
        <dbReference type="ARBA" id="ARBA00022597"/>
    </source>
</evidence>
<dbReference type="HOGENOM" id="CLU_001265_30_1_1"/>
<dbReference type="InterPro" id="IPR005829">
    <property type="entry name" value="Sugar_transporter_CS"/>
</dbReference>
<dbReference type="InParanoid" id="G0VKG3"/>
<dbReference type="EMBL" id="HE576761">
    <property type="protein sequence ID" value="CCC71997.1"/>
    <property type="molecule type" value="Genomic_DNA"/>
</dbReference>
<comment type="similarity">
    <text evidence="2 8">Belongs to the major facilitator superfamily. Sugar transporter (TC 2.A.1.1) family.</text>
</comment>
<dbReference type="CDD" id="cd17356">
    <property type="entry name" value="MFS_HXT"/>
    <property type="match status" value="1"/>
</dbReference>
<feature type="transmembrane region" description="Helical" evidence="9">
    <location>
        <begin position="356"/>
        <end position="377"/>
    </location>
</feature>
<dbReference type="OMA" id="QKLTWWV"/>
<organism evidence="11 12">
    <name type="scientific">Naumovozyma castellii</name>
    <name type="common">Yeast</name>
    <name type="synonym">Saccharomyces castellii</name>
    <dbReference type="NCBI Taxonomy" id="27288"/>
    <lineage>
        <taxon>Eukaryota</taxon>
        <taxon>Fungi</taxon>
        <taxon>Dikarya</taxon>
        <taxon>Ascomycota</taxon>
        <taxon>Saccharomycotina</taxon>
        <taxon>Saccharomycetes</taxon>
        <taxon>Saccharomycetales</taxon>
        <taxon>Saccharomycetaceae</taxon>
        <taxon>Naumovozyma</taxon>
    </lineage>
</organism>
<feature type="transmembrane region" description="Helical" evidence="9">
    <location>
        <begin position="397"/>
        <end position="420"/>
    </location>
</feature>
<dbReference type="Gene3D" id="1.20.1250.20">
    <property type="entry name" value="MFS general substrate transporter like domains"/>
    <property type="match status" value="1"/>
</dbReference>
<evidence type="ECO:0000256" key="9">
    <source>
        <dbReference type="SAM" id="Phobius"/>
    </source>
</evidence>
<dbReference type="InterPro" id="IPR050360">
    <property type="entry name" value="MFS_Sugar_Transporters"/>
</dbReference>
<protein>
    <recommendedName>
        <fullName evidence="10">Major facilitator superfamily (MFS) profile domain-containing protein</fullName>
    </recommendedName>
</protein>
<feature type="transmembrane region" description="Helical" evidence="9">
    <location>
        <begin position="293"/>
        <end position="312"/>
    </location>
</feature>
<reference evidence="11 12" key="1">
    <citation type="journal article" date="2011" name="Proc. Natl. Acad. Sci. U.S.A.">
        <title>Evolutionary erosion of yeast sex chromosomes by mating-type switching accidents.</title>
        <authorList>
            <person name="Gordon J.L."/>
            <person name="Armisen D."/>
            <person name="Proux-Wera E."/>
            <person name="Oheigeartaigh S.S."/>
            <person name="Byrne K.P."/>
            <person name="Wolfe K.H."/>
        </authorList>
    </citation>
    <scope>NUCLEOTIDE SEQUENCE [LARGE SCALE GENOMIC DNA]</scope>
    <source>
        <strain evidence="12">ATCC 76901 / BCRC 22586 / CBS 4309 / NBRC 1992 / NRRL Y-12630</strain>
    </source>
</reference>
<evidence type="ECO:0000313" key="12">
    <source>
        <dbReference type="Proteomes" id="UP000001640"/>
    </source>
</evidence>
<dbReference type="PROSITE" id="PS50850">
    <property type="entry name" value="MFS"/>
    <property type="match status" value="1"/>
</dbReference>
<dbReference type="AlphaFoldDB" id="G0VKG3"/>
<dbReference type="RefSeq" id="XP_003678339.1">
    <property type="nucleotide sequence ID" value="XM_003678291.1"/>
</dbReference>
<evidence type="ECO:0000256" key="1">
    <source>
        <dbReference type="ARBA" id="ARBA00004141"/>
    </source>
</evidence>
<evidence type="ECO:0000313" key="11">
    <source>
        <dbReference type="EMBL" id="CCC71997.1"/>
    </source>
</evidence>
<feature type="transmembrane region" description="Helical" evidence="9">
    <location>
        <begin position="432"/>
        <end position="454"/>
    </location>
</feature>
<dbReference type="KEGG" id="ncs:NCAS_0J00170"/>
<feature type="transmembrane region" description="Helical" evidence="9">
    <location>
        <begin position="136"/>
        <end position="160"/>
    </location>
</feature>
<dbReference type="SUPFAM" id="SSF103473">
    <property type="entry name" value="MFS general substrate transporter"/>
    <property type="match status" value="1"/>
</dbReference>
<dbReference type="FunFam" id="1.20.1250.20:FF:000044">
    <property type="entry name" value="Hexose transporter Hxt3p"/>
    <property type="match status" value="1"/>
</dbReference>
<dbReference type="InterPro" id="IPR036259">
    <property type="entry name" value="MFS_trans_sf"/>
</dbReference>
<evidence type="ECO:0000256" key="2">
    <source>
        <dbReference type="ARBA" id="ARBA00010992"/>
    </source>
</evidence>
<dbReference type="GO" id="GO:0005351">
    <property type="term" value="F:carbohydrate:proton symporter activity"/>
    <property type="evidence" value="ECO:0007669"/>
    <property type="project" value="TreeGrafter"/>
</dbReference>
<evidence type="ECO:0000256" key="3">
    <source>
        <dbReference type="ARBA" id="ARBA00022448"/>
    </source>
</evidence>
<dbReference type="OrthoDB" id="5141738at2759"/>
<feature type="domain" description="Major facilitator superfamily (MFS) profile" evidence="10">
    <location>
        <begin position="36"/>
        <end position="485"/>
    </location>
</feature>
<dbReference type="PRINTS" id="PR00171">
    <property type="entry name" value="SUGRTRNSPORT"/>
</dbReference>
<evidence type="ECO:0000256" key="5">
    <source>
        <dbReference type="ARBA" id="ARBA00022692"/>
    </source>
</evidence>
<dbReference type="GO" id="GO:0005354">
    <property type="term" value="F:galactose transmembrane transporter activity"/>
    <property type="evidence" value="ECO:0007669"/>
    <property type="project" value="EnsemblFungi"/>
</dbReference>
<keyword evidence="3 8" id="KW-0813">Transport</keyword>
<dbReference type="Proteomes" id="UP000001640">
    <property type="component" value="Chromosome 10"/>
</dbReference>
<dbReference type="GO" id="GO:0006012">
    <property type="term" value="P:galactose metabolic process"/>
    <property type="evidence" value="ECO:0007669"/>
    <property type="project" value="EnsemblFungi"/>
</dbReference>
<dbReference type="eggNOG" id="KOG0254">
    <property type="taxonomic scope" value="Eukaryota"/>
</dbReference>
<proteinExistence type="inferred from homology"/>
<reference key="2">
    <citation type="submission" date="2011-08" db="EMBL/GenBank/DDBJ databases">
        <title>Genome sequence of Naumovozyma castellii.</title>
        <authorList>
            <person name="Gordon J.L."/>
            <person name="Armisen D."/>
            <person name="Proux-Wera E."/>
            <person name="OhEigeartaigh S.S."/>
            <person name="Byrne K.P."/>
            <person name="Wolfe K.H."/>
        </authorList>
    </citation>
    <scope>NUCLEOTIDE SEQUENCE</scope>
    <source>
        <strain>Type strain:CBS 4309</strain>
    </source>
</reference>
<feature type="transmembrane region" description="Helical" evidence="9">
    <location>
        <begin position="113"/>
        <end position="130"/>
    </location>
</feature>
<dbReference type="GO" id="GO:0055056">
    <property type="term" value="F:D-glucose transmembrane transporter activity"/>
    <property type="evidence" value="ECO:0007669"/>
    <property type="project" value="EnsemblFungi"/>
</dbReference>
<sequence>MSYEDFRDNYLLDYPLAPPEELPKKPLSDYIVACILSLAVAFGGFITGWDTGTISGIVAQEDFIQRFGERRSNGSHHLSNARTGIIVSLFNIGCAVGGIVLSRVGDKFGRKKGLMVVIVIYIVGVIVQISTQKAWYQYFIGRVVSGLGVGGIAVLCPMLISEISPKHLRGTCISFYQLMITAGIFLGYCTNYGTKDYNNSVQWRVPLGLSFAWALIMIVILFFVPESPRFLCEINDPEKAKRSIAKIHNVSVKDPSVQTEVDLIMSGVESEKLAGSASWRELLSTRTKVRQRVIMGIMILMLQQLTGDNYFFYYGTIVFRSVGLNDSFQTSIVFGVVNFFSTFFALYTVDNVGRRLMLLWAGAAMTACLIIYSSVGVTRLWPHGEGNGSSKGAGNCMIVFTSFYIFCYAMSWAPIPWVLVAESYPIRVKSKCMAVSAASNWIWGFLISFFTPFITSSINFYYGYVFVGCLVFSWFYVFFFIPETKGLSLEEIQTLWDEGVAPWKSAKWVRPSKRTYDYDLEKFQKDENPWYKAFN</sequence>
<dbReference type="InterPro" id="IPR005828">
    <property type="entry name" value="MFS_sugar_transport-like"/>
</dbReference>
<dbReference type="GO" id="GO:0005886">
    <property type="term" value="C:plasma membrane"/>
    <property type="evidence" value="ECO:0007669"/>
    <property type="project" value="EnsemblFungi"/>
</dbReference>
<evidence type="ECO:0000259" key="10">
    <source>
        <dbReference type="PROSITE" id="PS50850"/>
    </source>
</evidence>
<feature type="transmembrane region" description="Helical" evidence="9">
    <location>
        <begin position="460"/>
        <end position="481"/>
    </location>
</feature>
<dbReference type="GeneID" id="96905698"/>
<evidence type="ECO:0000256" key="7">
    <source>
        <dbReference type="ARBA" id="ARBA00023136"/>
    </source>
</evidence>
<accession>G0VKG3</accession>
<dbReference type="PANTHER" id="PTHR48022:SF75">
    <property type="entry name" value="GALACTOSE TRANSPORTER-RELATED"/>
    <property type="match status" value="1"/>
</dbReference>
<dbReference type="InterPro" id="IPR003663">
    <property type="entry name" value="Sugar/inositol_transpt"/>
</dbReference>
<feature type="transmembrane region" description="Helical" evidence="9">
    <location>
        <begin position="205"/>
        <end position="224"/>
    </location>
</feature>